<gene>
    <name evidence="2" type="ORF">Tco_0840860</name>
</gene>
<protein>
    <submittedName>
        <fullName evidence="2">Uncharacterized protein</fullName>
    </submittedName>
</protein>
<reference evidence="2" key="1">
    <citation type="journal article" date="2022" name="Int. J. Mol. Sci.">
        <title>Draft Genome of Tanacetum Coccineum: Genomic Comparison of Closely Related Tanacetum-Family Plants.</title>
        <authorList>
            <person name="Yamashiro T."/>
            <person name="Shiraishi A."/>
            <person name="Nakayama K."/>
            <person name="Satake H."/>
        </authorList>
    </citation>
    <scope>NUCLEOTIDE SEQUENCE</scope>
</reference>
<evidence type="ECO:0000313" key="2">
    <source>
        <dbReference type="EMBL" id="GJT06398.1"/>
    </source>
</evidence>
<dbReference type="Proteomes" id="UP001151760">
    <property type="component" value="Unassembled WGS sequence"/>
</dbReference>
<feature type="compositionally biased region" description="Basic residues" evidence="1">
    <location>
        <begin position="126"/>
        <end position="136"/>
    </location>
</feature>
<evidence type="ECO:0000256" key="1">
    <source>
        <dbReference type="SAM" id="MobiDB-lite"/>
    </source>
</evidence>
<organism evidence="2 3">
    <name type="scientific">Tanacetum coccineum</name>
    <dbReference type="NCBI Taxonomy" id="301880"/>
    <lineage>
        <taxon>Eukaryota</taxon>
        <taxon>Viridiplantae</taxon>
        <taxon>Streptophyta</taxon>
        <taxon>Embryophyta</taxon>
        <taxon>Tracheophyta</taxon>
        <taxon>Spermatophyta</taxon>
        <taxon>Magnoliopsida</taxon>
        <taxon>eudicotyledons</taxon>
        <taxon>Gunneridae</taxon>
        <taxon>Pentapetalae</taxon>
        <taxon>asterids</taxon>
        <taxon>campanulids</taxon>
        <taxon>Asterales</taxon>
        <taxon>Asteraceae</taxon>
        <taxon>Asteroideae</taxon>
        <taxon>Anthemideae</taxon>
        <taxon>Anthemidinae</taxon>
        <taxon>Tanacetum</taxon>
    </lineage>
</organism>
<evidence type="ECO:0000313" key="3">
    <source>
        <dbReference type="Proteomes" id="UP001151760"/>
    </source>
</evidence>
<name>A0ABQ5AVI5_9ASTR</name>
<comment type="caution">
    <text evidence="2">The sequence shown here is derived from an EMBL/GenBank/DDBJ whole genome shotgun (WGS) entry which is preliminary data.</text>
</comment>
<keyword evidence="3" id="KW-1185">Reference proteome</keyword>
<proteinExistence type="predicted"/>
<accession>A0ABQ5AVI5</accession>
<feature type="region of interest" description="Disordered" evidence="1">
    <location>
        <begin position="117"/>
        <end position="156"/>
    </location>
</feature>
<sequence>MNFSMIEKPDLSYLHVFGALYYPTNDGVDSCSGPGAPKLLTPGTISSGLVPNIPSSTPYVPPTNNDWEKLFQPMFDEYLNPPPCVDPQFSAVIALEPTISTVTPSSMIIDQNAPSIKTDIQERSKRIAKAKKIRARNGKDQSQKSSQVQRKERKEE</sequence>
<dbReference type="EMBL" id="BQNB010012665">
    <property type="protein sequence ID" value="GJT06398.1"/>
    <property type="molecule type" value="Genomic_DNA"/>
</dbReference>
<reference evidence="2" key="2">
    <citation type="submission" date="2022-01" db="EMBL/GenBank/DDBJ databases">
        <authorList>
            <person name="Yamashiro T."/>
            <person name="Shiraishi A."/>
            <person name="Satake H."/>
            <person name="Nakayama K."/>
        </authorList>
    </citation>
    <scope>NUCLEOTIDE SEQUENCE</scope>
</reference>